<sequence length="120" mass="14065">MIEEFIARVNCYFNERASHLMQTPGMLYKSVTFYDNVFNTNHENKERNPRTALKSSPEHCDEIEISNALLPNIYVCICLERERDKTGSTKEEESHKKGNLQSEEEENKSGKWKNRSNSYI</sequence>
<dbReference type="Gramene" id="A06p51580.2_BraZ1">
    <property type="protein sequence ID" value="A06p51580.2_BraZ1.CDS.1"/>
    <property type="gene ID" value="A06g51580.2_BraZ1"/>
</dbReference>
<dbReference type="EMBL" id="LS974622">
    <property type="protein sequence ID" value="CAG7872918.1"/>
    <property type="molecule type" value="Genomic_DNA"/>
</dbReference>
<dbReference type="AlphaFoldDB" id="A0A8D9DGI0"/>
<name>A0A8D9DGI0_BRACM</name>
<proteinExistence type="predicted"/>
<evidence type="ECO:0000256" key="1">
    <source>
        <dbReference type="SAM" id="MobiDB-lite"/>
    </source>
</evidence>
<evidence type="ECO:0000313" key="2">
    <source>
        <dbReference type="EMBL" id="CAG7872918.1"/>
    </source>
</evidence>
<dbReference type="Proteomes" id="UP000694005">
    <property type="component" value="Chromosome A06"/>
</dbReference>
<gene>
    <name evidence="2" type="ORF">BRAPAZ1V2_A06P51580.2</name>
</gene>
<feature type="region of interest" description="Disordered" evidence="1">
    <location>
        <begin position="84"/>
        <end position="120"/>
    </location>
</feature>
<organism evidence="2 3">
    <name type="scientific">Brassica campestris</name>
    <name type="common">Field mustard</name>
    <dbReference type="NCBI Taxonomy" id="3711"/>
    <lineage>
        <taxon>Eukaryota</taxon>
        <taxon>Viridiplantae</taxon>
        <taxon>Streptophyta</taxon>
        <taxon>Embryophyta</taxon>
        <taxon>Tracheophyta</taxon>
        <taxon>Spermatophyta</taxon>
        <taxon>Magnoliopsida</taxon>
        <taxon>eudicotyledons</taxon>
        <taxon>Gunneridae</taxon>
        <taxon>Pentapetalae</taxon>
        <taxon>rosids</taxon>
        <taxon>malvids</taxon>
        <taxon>Brassicales</taxon>
        <taxon>Brassicaceae</taxon>
        <taxon>Brassiceae</taxon>
        <taxon>Brassica</taxon>
    </lineage>
</organism>
<reference evidence="2 3" key="1">
    <citation type="submission" date="2021-07" db="EMBL/GenBank/DDBJ databases">
        <authorList>
            <consortium name="Genoscope - CEA"/>
            <person name="William W."/>
        </authorList>
    </citation>
    <scope>NUCLEOTIDE SEQUENCE [LARGE SCALE GENOMIC DNA]</scope>
</reference>
<accession>A0A8D9DGI0</accession>
<evidence type="ECO:0000313" key="3">
    <source>
        <dbReference type="Proteomes" id="UP000694005"/>
    </source>
</evidence>
<protein>
    <submittedName>
        <fullName evidence="2">Uncharacterized protein</fullName>
    </submittedName>
</protein>
<feature type="compositionally biased region" description="Basic and acidic residues" evidence="1">
    <location>
        <begin position="84"/>
        <end position="96"/>
    </location>
</feature>